<dbReference type="EMBL" id="CAUOFW020004316">
    <property type="protein sequence ID" value="CAK9165097.1"/>
    <property type="molecule type" value="Genomic_DNA"/>
</dbReference>
<organism evidence="3 6">
    <name type="scientific">Ilex paraguariensis</name>
    <name type="common">yerba mate</name>
    <dbReference type="NCBI Taxonomy" id="185542"/>
    <lineage>
        <taxon>Eukaryota</taxon>
        <taxon>Viridiplantae</taxon>
        <taxon>Streptophyta</taxon>
        <taxon>Embryophyta</taxon>
        <taxon>Tracheophyta</taxon>
        <taxon>Spermatophyta</taxon>
        <taxon>Magnoliopsida</taxon>
        <taxon>eudicotyledons</taxon>
        <taxon>Gunneridae</taxon>
        <taxon>Pentapetalae</taxon>
        <taxon>asterids</taxon>
        <taxon>campanulids</taxon>
        <taxon>Aquifoliales</taxon>
        <taxon>Aquifoliaceae</taxon>
        <taxon>Ilex</taxon>
    </lineage>
</organism>
<reference evidence="3 6" key="1">
    <citation type="submission" date="2024-02" db="EMBL/GenBank/DDBJ databases">
        <authorList>
            <person name="Vignale AGUSTIN F."/>
            <person name="Sosa J E."/>
            <person name="Modenutti C."/>
        </authorList>
    </citation>
    <scope>NUCLEOTIDE SEQUENCE [LARGE SCALE GENOMIC DNA]</scope>
</reference>
<protein>
    <submittedName>
        <fullName evidence="3">Uncharacterized protein</fullName>
    </submittedName>
</protein>
<evidence type="ECO:0000313" key="3">
    <source>
        <dbReference type="EMBL" id="CAK9140129.1"/>
    </source>
</evidence>
<dbReference type="Proteomes" id="UP001642360">
    <property type="component" value="Unassembled WGS sequence"/>
</dbReference>
<evidence type="ECO:0000313" key="6">
    <source>
        <dbReference type="Proteomes" id="UP001642360"/>
    </source>
</evidence>
<sequence>MAAIERFNSDQESFKKKLSEFDDDCKIVDLEVEEIEKKMTGMLNESKTGDDVEKQLNDDLENSENAKDLFLISFLVGTIMKAEYTDPGCNDKVEAENPAKFLGPSPLAQRIDRKISTRGIKLCNDDDDQSNDVIQYDFETNIEELELDHLIEVRTRVTGMMEEVVAKFQQLKLELAELDQSIFEAQTNLDLANISTNALLTGDTALEDVDEKLKDQSNNVTQSDFQTNIAGPEEESYKLTRKLEENVERKTLDRSKDSIDCDHFTDTKEPEFEKSLEEFKGKEENVMKKELDEKQKKNNIQYSIGSRIRGHRPESPD</sequence>
<evidence type="ECO:0000256" key="2">
    <source>
        <dbReference type="SAM" id="MobiDB-lite"/>
    </source>
</evidence>
<name>A0ABC8R592_9AQUA</name>
<feature type="coiled-coil region" evidence="1">
    <location>
        <begin position="161"/>
        <end position="188"/>
    </location>
</feature>
<comment type="caution">
    <text evidence="3">The sequence shown here is derived from an EMBL/GenBank/DDBJ whole genome shotgun (WGS) entry which is preliminary data.</text>
</comment>
<keyword evidence="1" id="KW-0175">Coiled coil</keyword>
<feature type="region of interest" description="Disordered" evidence="2">
    <location>
        <begin position="288"/>
        <end position="317"/>
    </location>
</feature>
<dbReference type="EMBL" id="CAUOFW020003893">
    <property type="protein sequence ID" value="CAK9162564.1"/>
    <property type="molecule type" value="Genomic_DNA"/>
</dbReference>
<dbReference type="AlphaFoldDB" id="A0ABC8R592"/>
<keyword evidence="6" id="KW-1185">Reference proteome</keyword>
<accession>A0ABC8R592</accession>
<gene>
    <name evidence="4" type="ORF">ILEXP_LOCUS31436</name>
    <name evidence="5" type="ORF">ILEXP_LOCUS34242</name>
    <name evidence="3" type="ORF">ILEXP_LOCUS7568</name>
</gene>
<dbReference type="EMBL" id="CAUOFW020001016">
    <property type="protein sequence ID" value="CAK9140129.1"/>
    <property type="molecule type" value="Genomic_DNA"/>
</dbReference>
<proteinExistence type="predicted"/>
<evidence type="ECO:0000313" key="4">
    <source>
        <dbReference type="EMBL" id="CAK9162564.1"/>
    </source>
</evidence>
<evidence type="ECO:0000256" key="1">
    <source>
        <dbReference type="SAM" id="Coils"/>
    </source>
</evidence>
<evidence type="ECO:0000313" key="5">
    <source>
        <dbReference type="EMBL" id="CAK9165097.1"/>
    </source>
</evidence>